<dbReference type="NCBIfam" id="TIGR03062">
    <property type="entry name" value="pip_yhgE_Cterm"/>
    <property type="match status" value="1"/>
</dbReference>
<keyword evidence="2 5" id="KW-0812">Transmembrane</keyword>
<dbReference type="RefSeq" id="WP_148606286.1">
    <property type="nucleotide sequence ID" value="NZ_BSUV01000001.1"/>
</dbReference>
<evidence type="ECO:0000256" key="2">
    <source>
        <dbReference type="ARBA" id="ARBA00022692"/>
    </source>
</evidence>
<dbReference type="Gene3D" id="1.10.287.950">
    <property type="entry name" value="Methyl-accepting chemotaxis protein"/>
    <property type="match status" value="2"/>
</dbReference>
<dbReference type="InterPro" id="IPR017501">
    <property type="entry name" value="Phage_infect_YhgE_C"/>
</dbReference>
<evidence type="ECO:0000256" key="4">
    <source>
        <dbReference type="ARBA" id="ARBA00023136"/>
    </source>
</evidence>
<feature type="transmembrane region" description="Helical" evidence="5">
    <location>
        <begin position="795"/>
        <end position="818"/>
    </location>
</feature>
<name>A0A6P2CM29_9LACO</name>
<dbReference type="Pfam" id="PF12698">
    <property type="entry name" value="ABC2_membrane_3"/>
    <property type="match status" value="2"/>
</dbReference>
<dbReference type="Gene3D" id="3.40.1710.10">
    <property type="entry name" value="abc type-2 transporter like domain"/>
    <property type="match status" value="1"/>
</dbReference>
<evidence type="ECO:0000259" key="6">
    <source>
        <dbReference type="Pfam" id="PF12698"/>
    </source>
</evidence>
<reference evidence="7 8" key="1">
    <citation type="submission" date="2019-01" db="EMBL/GenBank/DDBJ databases">
        <title>Leuconostoc litchii sp. nov., a novel lactic acid bacterium isolated from lychee.</title>
        <authorList>
            <person name="Wang L.-T."/>
        </authorList>
    </citation>
    <scope>NUCLEOTIDE SEQUENCE [LARGE SCALE GENOMIC DNA]</scope>
    <source>
        <strain evidence="7 8">MB7</strain>
    </source>
</reference>
<sequence>MLSIEWKKIWKNKFMVIVLIAIVLIPSIYAVGFLKSMWDPYGKIKDLPVAVVNEDQSVKYAGQKLAVGSKLKDNLVDSDAMKFSFPSKREAQKGLSDGKYYMVMTIPKNFSEHATTLLDAHPKQMLIHYTTSSGHSFIAGKFSKSAAESITNSISTQVTKTYAETLFKQIKTLGNGMGTAGNGNKKLVSGTEKLQSGNQTITSNLQTLASSSLTFSNGTDILTDGLAQYFDGVNQLDAGSLKLTDGLEQLSGKIPALSSGVLQLSEGSSNLSSGLGQYTSGVGQLNTGVSTLNSGAEKLASGSNSLAAGINKLSDGSASLNNGVSAYTSGTDKAYQGSQKVSDGLAQMNTALNSNDAKTKMTQLQTGLQSFQEGLNQLQTSLDNNQNSVQITQLTSTMSNLAKNVATISNYVAGTQGKIESVAKSQNLSDTQVSALESALLPTNEINDALKSSTSNLTDLQSNLTALMKSSDTNISQLKSAVNTLSNSYGTSSDSKTLYGAISGMIASFNQVGNSTAQLNNGASQLTNGLSQLSGQSQQLVNGSIQLQEGLEQLNANVPSLTSGIESLAAGSAKLNEGTQKLSQNGTKLNEGSQKLANGISSLNTNMPTLGSAVSQLSSGSAQLTTGLDKLSANNNKLLNGSHQLANGATKISDGSVKLAEGSSKLSDGLTKVRDGNATLADKLGQANEKVNKIHANKLTYKQLATPASTKHIEKDTVPNNGTAMAPYMLSVALFVGAVAFNLMFDLVTPLKYPKKAISWWASKMSVLYPFAFLQAAIMYFVAISMIGIKPVQYGTTFGVLILVSFTFISVVTALNLWFGKVGSFLAMILMVIQLGGSAGTYPIQLSNSFFEGIHPYLPMTYSVNALRETLMIGGSAQNDVIVMFGIFVVFTLIMIGFYMFKQLKIKKINYVHN</sequence>
<comment type="caution">
    <text evidence="7">The sequence shown here is derived from an EMBL/GenBank/DDBJ whole genome shotgun (WGS) entry which is preliminary data.</text>
</comment>
<feature type="domain" description="ABC-2 type transporter transmembrane" evidence="6">
    <location>
        <begin position="684"/>
        <end position="895"/>
    </location>
</feature>
<evidence type="ECO:0000313" key="8">
    <source>
        <dbReference type="Proteomes" id="UP000442244"/>
    </source>
</evidence>
<dbReference type="GO" id="GO:0140359">
    <property type="term" value="F:ABC-type transporter activity"/>
    <property type="evidence" value="ECO:0007669"/>
    <property type="project" value="InterPro"/>
</dbReference>
<proteinExistence type="predicted"/>
<evidence type="ECO:0000256" key="3">
    <source>
        <dbReference type="ARBA" id="ARBA00022989"/>
    </source>
</evidence>
<gene>
    <name evidence="7" type="ORF">ESZ47_07690</name>
</gene>
<comment type="subcellular location">
    <subcellularLocation>
        <location evidence="1">Membrane</location>
        <topology evidence="1">Multi-pass membrane protein</topology>
    </subcellularLocation>
</comment>
<protein>
    <submittedName>
        <fullName evidence="7">YhgE/Pip domain-containing protein</fullName>
    </submittedName>
</protein>
<dbReference type="AlphaFoldDB" id="A0A6P2CM29"/>
<keyword evidence="8" id="KW-1185">Reference proteome</keyword>
<organism evidence="7 8">
    <name type="scientific">Leuconostoc litchii</name>
    <dbReference type="NCBI Taxonomy" id="1981069"/>
    <lineage>
        <taxon>Bacteria</taxon>
        <taxon>Bacillati</taxon>
        <taxon>Bacillota</taxon>
        <taxon>Bacilli</taxon>
        <taxon>Lactobacillales</taxon>
        <taxon>Lactobacillaceae</taxon>
        <taxon>Leuconostoc</taxon>
    </lineage>
</organism>
<accession>A0A6P2CM29</accession>
<evidence type="ECO:0000256" key="5">
    <source>
        <dbReference type="SAM" id="Phobius"/>
    </source>
</evidence>
<dbReference type="GO" id="GO:0016020">
    <property type="term" value="C:membrane"/>
    <property type="evidence" value="ECO:0007669"/>
    <property type="project" value="UniProtKB-SubCell"/>
</dbReference>
<dbReference type="OrthoDB" id="9811483at2"/>
<dbReference type="Proteomes" id="UP000442244">
    <property type="component" value="Unassembled WGS sequence"/>
</dbReference>
<dbReference type="NCBIfam" id="TIGR03057">
    <property type="entry name" value="xxxLxxG_by_4"/>
    <property type="match status" value="8"/>
</dbReference>
<dbReference type="InterPro" id="IPR017500">
    <property type="entry name" value="Phage_infect_YhgE_N"/>
</dbReference>
<keyword evidence="4 5" id="KW-0472">Membrane</keyword>
<dbReference type="InterPro" id="IPR013525">
    <property type="entry name" value="ABC2_TM"/>
</dbReference>
<dbReference type="PANTHER" id="PTHR43077:SF5">
    <property type="entry name" value="PHAGE INFECTION PROTEIN"/>
    <property type="match status" value="1"/>
</dbReference>
<feature type="domain" description="ABC-2 type transporter transmembrane" evidence="6">
    <location>
        <begin position="18"/>
        <end position="209"/>
    </location>
</feature>
<feature type="transmembrane region" description="Helical" evidence="5">
    <location>
        <begin position="725"/>
        <end position="745"/>
    </location>
</feature>
<feature type="transmembrane region" description="Helical" evidence="5">
    <location>
        <begin position="881"/>
        <end position="901"/>
    </location>
</feature>
<dbReference type="InterPro" id="IPR023908">
    <property type="entry name" value="xxxLxxG_rpt"/>
</dbReference>
<feature type="transmembrane region" description="Helical" evidence="5">
    <location>
        <begin position="825"/>
        <end position="844"/>
    </location>
</feature>
<evidence type="ECO:0000313" key="7">
    <source>
        <dbReference type="EMBL" id="TYC46346.1"/>
    </source>
</evidence>
<feature type="transmembrane region" description="Helical" evidence="5">
    <location>
        <begin position="766"/>
        <end position="789"/>
    </location>
</feature>
<dbReference type="PANTHER" id="PTHR43077">
    <property type="entry name" value="TRANSPORT PERMEASE YVFS-RELATED"/>
    <property type="match status" value="1"/>
</dbReference>
<evidence type="ECO:0000256" key="1">
    <source>
        <dbReference type="ARBA" id="ARBA00004141"/>
    </source>
</evidence>
<keyword evidence="3 5" id="KW-1133">Transmembrane helix</keyword>
<dbReference type="NCBIfam" id="TIGR03061">
    <property type="entry name" value="pip_yhgE_Nterm"/>
    <property type="match status" value="1"/>
</dbReference>
<dbReference type="EMBL" id="SDGY01000005">
    <property type="protein sequence ID" value="TYC46346.1"/>
    <property type="molecule type" value="Genomic_DNA"/>
</dbReference>
<dbReference type="InterPro" id="IPR051328">
    <property type="entry name" value="T7SS_ABC-Transporter"/>
</dbReference>